<dbReference type="GO" id="GO:0004400">
    <property type="term" value="F:histidinol-phosphate transaminase activity"/>
    <property type="evidence" value="ECO:0007669"/>
    <property type="project" value="UniProtKB-UniRule"/>
</dbReference>
<dbReference type="HAMAP" id="MF_01023">
    <property type="entry name" value="HisC_aminotrans_2"/>
    <property type="match status" value="1"/>
</dbReference>
<dbReference type="CDD" id="cd00609">
    <property type="entry name" value="AAT_like"/>
    <property type="match status" value="1"/>
</dbReference>
<dbReference type="STRING" id="314260.PB2503_02802"/>
<evidence type="ECO:0000256" key="1">
    <source>
        <dbReference type="ARBA" id="ARBA00001933"/>
    </source>
</evidence>
<evidence type="ECO:0000256" key="9">
    <source>
        <dbReference type="HAMAP-Rule" id="MF_01023"/>
    </source>
</evidence>
<feature type="domain" description="Aminotransferase class I/classII large" evidence="10">
    <location>
        <begin position="27"/>
        <end position="363"/>
    </location>
</feature>
<comment type="pathway">
    <text evidence="2 9">Amino-acid biosynthesis; L-histidine biosynthesis; L-histidine from 5-phospho-alpha-D-ribose 1-diphosphate: step 7/9.</text>
</comment>
<evidence type="ECO:0000256" key="5">
    <source>
        <dbReference type="ARBA" id="ARBA00022576"/>
    </source>
</evidence>
<comment type="similarity">
    <text evidence="3 9">Belongs to the class-II pyridoxal-phosphate-dependent aminotransferase family. Histidinol-phosphate aminotransferase subfamily.</text>
</comment>
<keyword evidence="5 9" id="KW-0032">Aminotransferase</keyword>
<dbReference type="Proteomes" id="UP000001302">
    <property type="component" value="Chromosome"/>
</dbReference>
<proteinExistence type="inferred from homology"/>
<evidence type="ECO:0000256" key="8">
    <source>
        <dbReference type="ARBA" id="ARBA00047481"/>
    </source>
</evidence>
<gene>
    <name evidence="9" type="primary">hisC</name>
    <name evidence="11" type="ordered locus">PB2503_02802</name>
</gene>
<dbReference type="GO" id="GO:0000105">
    <property type="term" value="P:L-histidine biosynthetic process"/>
    <property type="evidence" value="ECO:0007669"/>
    <property type="project" value="UniProtKB-UniRule"/>
</dbReference>
<dbReference type="InterPro" id="IPR015421">
    <property type="entry name" value="PyrdxlP-dep_Trfase_major"/>
</dbReference>
<dbReference type="EC" id="2.6.1.9" evidence="9"/>
<evidence type="ECO:0000256" key="2">
    <source>
        <dbReference type="ARBA" id="ARBA00005011"/>
    </source>
</evidence>
<reference evidence="11 12" key="2">
    <citation type="journal article" date="2011" name="J. Bacteriol.">
        <title>Complete genome sequence of strain HTCC2503T of Parvularcula bermudensis, the type species of the order "Parvularculales" in the class Alphaproteobacteria.</title>
        <authorList>
            <person name="Oh H.M."/>
            <person name="Kang I."/>
            <person name="Vergin K.L."/>
            <person name="Kang D."/>
            <person name="Rhee K.H."/>
            <person name="Giovannoni S.J."/>
            <person name="Cho J.C."/>
        </authorList>
    </citation>
    <scope>NUCLEOTIDE SEQUENCE [LARGE SCALE GENOMIC DNA]</scope>
    <source>
        <strain evidence="12">ATCC BAA-594 / HTCC2503 / KCTC 12087</strain>
    </source>
</reference>
<dbReference type="RefSeq" id="WP_013299611.1">
    <property type="nucleotide sequence ID" value="NC_014414.1"/>
</dbReference>
<dbReference type="UniPathway" id="UPA00031">
    <property type="reaction ID" value="UER00012"/>
</dbReference>
<keyword evidence="6 9" id="KW-0808">Transferase</keyword>
<dbReference type="InterPro" id="IPR015424">
    <property type="entry name" value="PyrdxlP-dep_Trfase"/>
</dbReference>
<dbReference type="PANTHER" id="PTHR43643:SF3">
    <property type="entry name" value="HISTIDINOL-PHOSPHATE AMINOTRANSFERASE"/>
    <property type="match status" value="1"/>
</dbReference>
<comment type="subunit">
    <text evidence="4 9">Homodimer.</text>
</comment>
<dbReference type="InterPro" id="IPR050106">
    <property type="entry name" value="HistidinolP_aminotransfase"/>
</dbReference>
<dbReference type="EMBL" id="CP002156">
    <property type="protein sequence ID" value="ADM08637.1"/>
    <property type="molecule type" value="Genomic_DNA"/>
</dbReference>
<feature type="modified residue" description="N6-(pyridoxal phosphate)lysine" evidence="9">
    <location>
        <position position="224"/>
    </location>
</feature>
<evidence type="ECO:0000256" key="3">
    <source>
        <dbReference type="ARBA" id="ARBA00007970"/>
    </source>
</evidence>
<dbReference type="Gene3D" id="3.40.640.10">
    <property type="entry name" value="Type I PLP-dependent aspartate aminotransferase-like (Major domain)"/>
    <property type="match status" value="1"/>
</dbReference>
<dbReference type="InterPro" id="IPR004839">
    <property type="entry name" value="Aminotransferase_I/II_large"/>
</dbReference>
<evidence type="ECO:0000256" key="7">
    <source>
        <dbReference type="ARBA" id="ARBA00022898"/>
    </source>
</evidence>
<comment type="catalytic activity">
    <reaction evidence="8 9">
        <text>L-histidinol phosphate + 2-oxoglutarate = 3-(imidazol-4-yl)-2-oxopropyl phosphate + L-glutamate</text>
        <dbReference type="Rhea" id="RHEA:23744"/>
        <dbReference type="ChEBI" id="CHEBI:16810"/>
        <dbReference type="ChEBI" id="CHEBI:29985"/>
        <dbReference type="ChEBI" id="CHEBI:57766"/>
        <dbReference type="ChEBI" id="CHEBI:57980"/>
        <dbReference type="EC" id="2.6.1.9"/>
    </reaction>
</comment>
<organism evidence="11 12">
    <name type="scientific">Parvularcula bermudensis (strain ATCC BAA-594 / HTCC2503 / KCTC 12087)</name>
    <dbReference type="NCBI Taxonomy" id="314260"/>
    <lineage>
        <taxon>Bacteria</taxon>
        <taxon>Pseudomonadati</taxon>
        <taxon>Pseudomonadota</taxon>
        <taxon>Alphaproteobacteria</taxon>
        <taxon>Parvularculales</taxon>
        <taxon>Parvularculaceae</taxon>
        <taxon>Parvularcula</taxon>
    </lineage>
</organism>
<evidence type="ECO:0000313" key="12">
    <source>
        <dbReference type="Proteomes" id="UP000001302"/>
    </source>
</evidence>
<sequence length="370" mass="39408">MKTPRPLPGIAEIAPYVPGKGSTHKGVWKLSANESALGASPLAAAAFIDAAKSIHLYPDGDAADLKAAIAEVHGLRKDRLTIGSGSDELISLIIRAYADGTDKVLYSRHGFSYYPVAAAAALVGRLDAREADLTIDVEAMIEAANDPAVKVVFIANPNNPTGTWLSSVEVRRLRSGLRSDVMLVLDGAYAEYIDDHAYSDGADLVTEAEAAGADNVIMIRTFSKIYGLGGLRVGWAYAPLSATDTLNRLRPPFNVGGPSLKAAEAAVRDQAFVAENKAFTDKERRRVAKGLGALGYKVRETATNFVLFEAPGATQEDRDREAQRLIDHLETEGVLVRSPKSSGLIGYLRVTIGPAEANDDFLAAMAAATR</sequence>
<reference evidence="12" key="1">
    <citation type="submission" date="2010-08" db="EMBL/GenBank/DDBJ databases">
        <title>Genome sequence of Parvularcula bermudensis HTCC2503.</title>
        <authorList>
            <person name="Kang D.-M."/>
            <person name="Oh H.-M."/>
            <person name="Cho J.-C."/>
        </authorList>
    </citation>
    <scope>NUCLEOTIDE SEQUENCE [LARGE SCALE GENOMIC DNA]</scope>
    <source>
        <strain evidence="12">ATCC BAA-594 / HTCC2503 / KCTC 12087</strain>
    </source>
</reference>
<dbReference type="SUPFAM" id="SSF53383">
    <property type="entry name" value="PLP-dependent transferases"/>
    <property type="match status" value="1"/>
</dbReference>
<evidence type="ECO:0000313" key="11">
    <source>
        <dbReference type="EMBL" id="ADM08637.1"/>
    </source>
</evidence>
<dbReference type="AlphaFoldDB" id="E0TCP8"/>
<keyword evidence="12" id="KW-1185">Reference proteome</keyword>
<dbReference type="OrthoDB" id="9809616at2"/>
<dbReference type="Gene3D" id="3.90.1150.10">
    <property type="entry name" value="Aspartate Aminotransferase, domain 1"/>
    <property type="match status" value="1"/>
</dbReference>
<dbReference type="eggNOG" id="COG0079">
    <property type="taxonomic scope" value="Bacteria"/>
</dbReference>
<accession>E0TCP8</accession>
<dbReference type="PANTHER" id="PTHR43643">
    <property type="entry name" value="HISTIDINOL-PHOSPHATE AMINOTRANSFERASE 2"/>
    <property type="match status" value="1"/>
</dbReference>
<dbReference type="InterPro" id="IPR005861">
    <property type="entry name" value="HisP_aminotrans"/>
</dbReference>
<evidence type="ECO:0000256" key="6">
    <source>
        <dbReference type="ARBA" id="ARBA00022679"/>
    </source>
</evidence>
<dbReference type="GO" id="GO:0030170">
    <property type="term" value="F:pyridoxal phosphate binding"/>
    <property type="evidence" value="ECO:0007669"/>
    <property type="project" value="InterPro"/>
</dbReference>
<dbReference type="InterPro" id="IPR015422">
    <property type="entry name" value="PyrdxlP-dep_Trfase_small"/>
</dbReference>
<dbReference type="HOGENOM" id="CLU_017584_3_3_5"/>
<keyword evidence="9" id="KW-0368">Histidine biosynthesis</keyword>
<protein>
    <recommendedName>
        <fullName evidence="9">Histidinol-phosphate aminotransferase</fullName>
        <ecNumber evidence="9">2.6.1.9</ecNumber>
    </recommendedName>
    <alternativeName>
        <fullName evidence="9">Imidazole acetol-phosphate transaminase</fullName>
    </alternativeName>
</protein>
<evidence type="ECO:0000256" key="4">
    <source>
        <dbReference type="ARBA" id="ARBA00011738"/>
    </source>
</evidence>
<name>E0TCP8_PARBH</name>
<dbReference type="Pfam" id="PF00155">
    <property type="entry name" value="Aminotran_1_2"/>
    <property type="match status" value="1"/>
</dbReference>
<dbReference type="KEGG" id="pbr:PB2503_02802"/>
<evidence type="ECO:0000259" key="10">
    <source>
        <dbReference type="Pfam" id="PF00155"/>
    </source>
</evidence>
<keyword evidence="7 9" id="KW-0663">Pyridoxal phosphate</keyword>
<keyword evidence="9" id="KW-0028">Amino-acid biosynthesis</keyword>
<comment type="cofactor">
    <cofactor evidence="1 9">
        <name>pyridoxal 5'-phosphate</name>
        <dbReference type="ChEBI" id="CHEBI:597326"/>
    </cofactor>
</comment>